<reference evidence="3" key="1">
    <citation type="submission" date="2021-08" db="EMBL/GenBank/DDBJ databases">
        <title>WGS assembly of Ceratopteris richardii.</title>
        <authorList>
            <person name="Marchant D.B."/>
            <person name="Chen G."/>
            <person name="Jenkins J."/>
            <person name="Shu S."/>
            <person name="Leebens-Mack J."/>
            <person name="Grimwood J."/>
            <person name="Schmutz J."/>
            <person name="Soltis P."/>
            <person name="Soltis D."/>
            <person name="Chen Z.-H."/>
        </authorList>
    </citation>
    <scope>NUCLEOTIDE SEQUENCE</scope>
    <source>
        <strain evidence="3">Whitten #5841</strain>
        <tissue evidence="3">Leaf</tissue>
    </source>
</reference>
<organism evidence="3 4">
    <name type="scientific">Ceratopteris richardii</name>
    <name type="common">Triangle waterfern</name>
    <dbReference type="NCBI Taxonomy" id="49495"/>
    <lineage>
        <taxon>Eukaryota</taxon>
        <taxon>Viridiplantae</taxon>
        <taxon>Streptophyta</taxon>
        <taxon>Embryophyta</taxon>
        <taxon>Tracheophyta</taxon>
        <taxon>Polypodiopsida</taxon>
        <taxon>Polypodiidae</taxon>
        <taxon>Polypodiales</taxon>
        <taxon>Pteridineae</taxon>
        <taxon>Pteridaceae</taxon>
        <taxon>Parkerioideae</taxon>
        <taxon>Ceratopteris</taxon>
    </lineage>
</organism>
<evidence type="ECO:0000256" key="1">
    <source>
        <dbReference type="ARBA" id="ARBA00022737"/>
    </source>
</evidence>
<dbReference type="Pfam" id="PF01535">
    <property type="entry name" value="PPR"/>
    <property type="match status" value="6"/>
</dbReference>
<dbReference type="InterPro" id="IPR046960">
    <property type="entry name" value="PPR_At4g14850-like_plant"/>
</dbReference>
<feature type="repeat" description="PPR" evidence="2">
    <location>
        <begin position="511"/>
        <end position="545"/>
    </location>
</feature>
<evidence type="ECO:0000313" key="4">
    <source>
        <dbReference type="Proteomes" id="UP000825935"/>
    </source>
</evidence>
<dbReference type="Pfam" id="PF13041">
    <property type="entry name" value="PPR_2"/>
    <property type="match status" value="2"/>
</dbReference>
<feature type="repeat" description="PPR" evidence="2">
    <location>
        <begin position="308"/>
        <end position="342"/>
    </location>
</feature>
<dbReference type="AlphaFoldDB" id="A0A8T2TXX6"/>
<protein>
    <recommendedName>
        <fullName evidence="5">Pentatricopeptide repeat-containing protein</fullName>
    </recommendedName>
</protein>
<dbReference type="PANTHER" id="PTHR24015:SF548">
    <property type="entry name" value="OS08G0340900 PROTEIN"/>
    <property type="match status" value="1"/>
</dbReference>
<evidence type="ECO:0008006" key="5">
    <source>
        <dbReference type="Google" id="ProtNLM"/>
    </source>
</evidence>
<dbReference type="InterPro" id="IPR002885">
    <property type="entry name" value="PPR_rpt"/>
</dbReference>
<keyword evidence="1" id="KW-0677">Repeat</keyword>
<dbReference type="OMA" id="HARIWST"/>
<evidence type="ECO:0000256" key="2">
    <source>
        <dbReference type="PROSITE-ProRule" id="PRU00708"/>
    </source>
</evidence>
<dbReference type="OrthoDB" id="1880985at2759"/>
<proteinExistence type="predicted"/>
<sequence length="771" mass="85827">MRRAWVLRDTPRLNQNRFLIGVGVSFSTTNFTAAEQKRYQQRLQPDYAASFQAVKSSKRLRLLQTRIREDGLHNDPILKSLLIQMYGRCGSVREARLLFDSMSQRPMLSWKSIIRGYVQAGDYLEALQLAQQLLQEGFIFDKYTSVSILTACANRNDFPSGCRIHAVVVGNGFVSDIAIGTSLVNMYGKCDNVDLCVEIFESMQARHVIAWNVLIATHVKHDHQDVAIFFFHQMQEEGVLPNRITFISVLPGAAQSASYQMVKEVHAIYSTPEFQQDATLGNALLNTYCSLGNICEALVVFDGLSTQNLVSWTTIIGAYTQQRLCREASQSFEQMHQQGLLADQVTYISILETVATSKAFLEGKKLHVRLTCTNGLGSDEVISTALLRMYGSCDSVVQAFIIFDNMPHHSLLSWTSIIALQSHLMGGRYALQSFAQMLQEGFLPDKVVLFSLLNVFCSLANVQEGKQLHSLLIGAGHRLDDTAGANLVNLYLNSSSLEETRKLFHSISDMGVASWTAMINVCLKHHQNQDALQLFNQMLQEGILPSAMALTALLRACSSLSSLYNGVRANIYIRLGLLDADENSLIASLINMYGKCGDLRAALRIFYGNLNQNISTCTALLAVYVHHGESMKALQVCQMLTDKGFMLDGSVFLQVFLACSRSGLVTEAYESFVNLLRLHPSKLGLEHFCCMVDLCSRAEHVQDAEVFMHTMPCQPSAAIWMTLLWACRQHVDIGKAELVASYIAELNQSEGGHYVVLSNIYALAGRCDDYP</sequence>
<dbReference type="EMBL" id="CM035414">
    <property type="protein sequence ID" value="KAH7428611.1"/>
    <property type="molecule type" value="Genomic_DNA"/>
</dbReference>
<dbReference type="Gene3D" id="1.25.40.10">
    <property type="entry name" value="Tetratricopeptide repeat domain"/>
    <property type="match status" value="5"/>
</dbReference>
<dbReference type="PROSITE" id="PS51375">
    <property type="entry name" value="PPR"/>
    <property type="match status" value="4"/>
</dbReference>
<gene>
    <name evidence="3" type="ORF">KP509_09G008500</name>
</gene>
<dbReference type="GO" id="GO:0048731">
    <property type="term" value="P:system development"/>
    <property type="evidence" value="ECO:0007669"/>
    <property type="project" value="UniProtKB-ARBA"/>
</dbReference>
<evidence type="ECO:0000313" key="3">
    <source>
        <dbReference type="EMBL" id="KAH7428611.1"/>
    </source>
</evidence>
<dbReference type="GO" id="GO:0009451">
    <property type="term" value="P:RNA modification"/>
    <property type="evidence" value="ECO:0007669"/>
    <property type="project" value="InterPro"/>
</dbReference>
<dbReference type="PANTHER" id="PTHR24015">
    <property type="entry name" value="OS07G0578800 PROTEIN-RELATED"/>
    <property type="match status" value="1"/>
</dbReference>
<dbReference type="InterPro" id="IPR011990">
    <property type="entry name" value="TPR-like_helical_dom_sf"/>
</dbReference>
<feature type="repeat" description="PPR" evidence="2">
    <location>
        <begin position="106"/>
        <end position="140"/>
    </location>
</feature>
<feature type="repeat" description="PPR" evidence="2">
    <location>
        <begin position="207"/>
        <end position="241"/>
    </location>
</feature>
<dbReference type="NCBIfam" id="TIGR00756">
    <property type="entry name" value="PPR"/>
    <property type="match status" value="2"/>
</dbReference>
<name>A0A8T2TXX6_CERRI</name>
<keyword evidence="4" id="KW-1185">Reference proteome</keyword>
<comment type="caution">
    <text evidence="3">The sequence shown here is derived from an EMBL/GenBank/DDBJ whole genome shotgun (WGS) entry which is preliminary data.</text>
</comment>
<dbReference type="FunFam" id="1.25.40.10:FF:000158">
    <property type="entry name" value="pentatricopeptide repeat-containing protein At2g33680"/>
    <property type="match status" value="1"/>
</dbReference>
<dbReference type="Proteomes" id="UP000825935">
    <property type="component" value="Chromosome 9"/>
</dbReference>
<dbReference type="GO" id="GO:0003723">
    <property type="term" value="F:RNA binding"/>
    <property type="evidence" value="ECO:0007669"/>
    <property type="project" value="InterPro"/>
</dbReference>
<accession>A0A8T2TXX6</accession>